<protein>
    <recommendedName>
        <fullName evidence="7">D-3-phosphoglycerate dehydrogenase</fullName>
    </recommendedName>
</protein>
<sequence>MASQSTAAAVNGTPSPSSSDLPAIFVLDPYHADAIATLKAAKDIDLVLPGDARRSRYHDEATVLVIRSESRISRDDIQKCRKLQAIVKQGVGTDNIDHEAAREAGVKVFNTPGLNSESVAELSIAMALALARRLPEVDRRLRGGEAIVRSQTLGVSLYGKTLGLVGMGAIASVLARKWIGAMDGHVIGYDPYFSEALWSSVPAGRFRRVAELDDVLAAADVVSIHTPLTSSTRNMISAPQLGKMKQDAILLNAARGGIVNEDDLLDTLKAGRLFGVGLDAMVVEPPTAQTCEALLDFPRVLITPHIGASTKDNQSRSGVAAVEIALGAARGQELGNRVV</sequence>
<dbReference type="PROSITE" id="PS00670">
    <property type="entry name" value="D_2_HYDROXYACID_DH_2"/>
    <property type="match status" value="1"/>
</dbReference>
<dbReference type="PROSITE" id="PS00671">
    <property type="entry name" value="D_2_HYDROXYACID_DH_3"/>
    <property type="match status" value="1"/>
</dbReference>
<name>A0AA39GBD4_SARSR</name>
<dbReference type="InterPro" id="IPR029753">
    <property type="entry name" value="D-isomer_DH_CS"/>
</dbReference>
<reference evidence="5" key="1">
    <citation type="submission" date="2022-10" db="EMBL/GenBank/DDBJ databases">
        <title>Determination and structural analysis of whole genome sequence of Sarocladium strictum F4-1.</title>
        <authorList>
            <person name="Hu L."/>
            <person name="Jiang Y."/>
        </authorList>
    </citation>
    <scope>NUCLEOTIDE SEQUENCE</scope>
    <source>
        <strain evidence="5">F4-1</strain>
    </source>
</reference>
<dbReference type="InterPro" id="IPR036291">
    <property type="entry name" value="NAD(P)-bd_dom_sf"/>
</dbReference>
<dbReference type="InterPro" id="IPR006139">
    <property type="entry name" value="D-isomer_2_OHA_DH_cat_dom"/>
</dbReference>
<evidence type="ECO:0000313" key="5">
    <source>
        <dbReference type="EMBL" id="KAK0382992.1"/>
    </source>
</evidence>
<keyword evidence="6" id="KW-1185">Reference proteome</keyword>
<dbReference type="InterPro" id="IPR006140">
    <property type="entry name" value="D-isomer_DH_NAD-bd"/>
</dbReference>
<accession>A0AA39GBD4</accession>
<evidence type="ECO:0008006" key="7">
    <source>
        <dbReference type="Google" id="ProtNLM"/>
    </source>
</evidence>
<evidence type="ECO:0000259" key="4">
    <source>
        <dbReference type="Pfam" id="PF02826"/>
    </source>
</evidence>
<dbReference type="AlphaFoldDB" id="A0AA39GBD4"/>
<comment type="similarity">
    <text evidence="2">Belongs to the D-isomer specific 2-hydroxyacid dehydrogenase family.</text>
</comment>
<keyword evidence="1 2" id="KW-0560">Oxidoreductase</keyword>
<dbReference type="PANTHER" id="PTHR42938:SF44">
    <property type="entry name" value="D-ISOMER SPECIFIC 2-HYDROXYACID DEHYDROGENASE NAD-BINDING"/>
    <property type="match status" value="1"/>
</dbReference>
<dbReference type="SUPFAM" id="SSF52283">
    <property type="entry name" value="Formate/glycerate dehydrogenase catalytic domain-like"/>
    <property type="match status" value="1"/>
</dbReference>
<dbReference type="GO" id="GO:0016616">
    <property type="term" value="F:oxidoreductase activity, acting on the CH-OH group of donors, NAD or NADP as acceptor"/>
    <property type="evidence" value="ECO:0007669"/>
    <property type="project" value="InterPro"/>
</dbReference>
<evidence type="ECO:0000256" key="2">
    <source>
        <dbReference type="RuleBase" id="RU003719"/>
    </source>
</evidence>
<evidence type="ECO:0000259" key="3">
    <source>
        <dbReference type="Pfam" id="PF00389"/>
    </source>
</evidence>
<dbReference type="EMBL" id="JAPDFR010000009">
    <property type="protein sequence ID" value="KAK0382992.1"/>
    <property type="molecule type" value="Genomic_DNA"/>
</dbReference>
<evidence type="ECO:0000256" key="1">
    <source>
        <dbReference type="ARBA" id="ARBA00023002"/>
    </source>
</evidence>
<feature type="domain" description="D-isomer specific 2-hydroxyacid dehydrogenase catalytic" evidence="3">
    <location>
        <begin position="24"/>
        <end position="338"/>
    </location>
</feature>
<dbReference type="SUPFAM" id="SSF51735">
    <property type="entry name" value="NAD(P)-binding Rossmann-fold domains"/>
    <property type="match status" value="1"/>
</dbReference>
<evidence type="ECO:0000313" key="6">
    <source>
        <dbReference type="Proteomes" id="UP001175261"/>
    </source>
</evidence>
<dbReference type="Pfam" id="PF02826">
    <property type="entry name" value="2-Hacid_dh_C"/>
    <property type="match status" value="1"/>
</dbReference>
<dbReference type="Gene3D" id="3.40.50.720">
    <property type="entry name" value="NAD(P)-binding Rossmann-like Domain"/>
    <property type="match status" value="2"/>
</dbReference>
<gene>
    <name evidence="5" type="ORF">NLU13_8908</name>
</gene>
<dbReference type="PANTHER" id="PTHR42938">
    <property type="entry name" value="FORMATE DEHYDROGENASE 1"/>
    <property type="match status" value="1"/>
</dbReference>
<feature type="domain" description="D-isomer specific 2-hydroxyacid dehydrogenase NAD-binding" evidence="4">
    <location>
        <begin position="124"/>
        <end position="307"/>
    </location>
</feature>
<comment type="caution">
    <text evidence="5">The sequence shown here is derived from an EMBL/GenBank/DDBJ whole genome shotgun (WGS) entry which is preliminary data.</text>
</comment>
<proteinExistence type="inferred from homology"/>
<organism evidence="5 6">
    <name type="scientific">Sarocladium strictum</name>
    <name type="common">Black bundle disease fungus</name>
    <name type="synonym">Acremonium strictum</name>
    <dbReference type="NCBI Taxonomy" id="5046"/>
    <lineage>
        <taxon>Eukaryota</taxon>
        <taxon>Fungi</taxon>
        <taxon>Dikarya</taxon>
        <taxon>Ascomycota</taxon>
        <taxon>Pezizomycotina</taxon>
        <taxon>Sordariomycetes</taxon>
        <taxon>Hypocreomycetidae</taxon>
        <taxon>Hypocreales</taxon>
        <taxon>Sarocladiaceae</taxon>
        <taxon>Sarocladium</taxon>
    </lineage>
</organism>
<dbReference type="Pfam" id="PF00389">
    <property type="entry name" value="2-Hacid_dh"/>
    <property type="match status" value="1"/>
</dbReference>
<dbReference type="Proteomes" id="UP001175261">
    <property type="component" value="Unassembled WGS sequence"/>
</dbReference>
<dbReference type="GO" id="GO:0051287">
    <property type="term" value="F:NAD binding"/>
    <property type="evidence" value="ECO:0007669"/>
    <property type="project" value="InterPro"/>
</dbReference>